<dbReference type="GO" id="GO:0005829">
    <property type="term" value="C:cytosol"/>
    <property type="evidence" value="ECO:0007669"/>
    <property type="project" value="TreeGrafter"/>
</dbReference>
<dbReference type="GO" id="GO:0070929">
    <property type="term" value="P:trans-translation"/>
    <property type="evidence" value="ECO:0007669"/>
    <property type="project" value="UniProtKB-UniRule"/>
</dbReference>
<dbReference type="Proteomes" id="UP000076023">
    <property type="component" value="Unassembled WGS sequence"/>
</dbReference>
<dbReference type="RefSeq" id="WP_075079537.1">
    <property type="nucleotide sequence ID" value="NZ_BDCO01000002.1"/>
</dbReference>
<keyword evidence="2 3" id="KW-0694">RNA-binding</keyword>
<dbReference type="EMBL" id="BDCO01000002">
    <property type="protein sequence ID" value="GAT33852.1"/>
    <property type="molecule type" value="Genomic_DNA"/>
</dbReference>
<dbReference type="PROSITE" id="PS01317">
    <property type="entry name" value="SSRP"/>
    <property type="match status" value="1"/>
</dbReference>
<dbReference type="AlphaFoldDB" id="A0A146G9A0"/>
<keyword evidence="1 3" id="KW-0963">Cytoplasm</keyword>
<dbReference type="SUPFAM" id="SSF74982">
    <property type="entry name" value="Small protein B (SmpB)"/>
    <property type="match status" value="1"/>
</dbReference>
<dbReference type="InterPro" id="IPR020081">
    <property type="entry name" value="SsrA-bd_prot_CS"/>
</dbReference>
<dbReference type="PANTHER" id="PTHR30308">
    <property type="entry name" value="TMRNA-BINDING COMPONENT OF TRANS-TRANSLATION TAGGING COMPLEX"/>
    <property type="match status" value="1"/>
</dbReference>
<evidence type="ECO:0000256" key="3">
    <source>
        <dbReference type="HAMAP-Rule" id="MF_00023"/>
    </source>
</evidence>
<evidence type="ECO:0000256" key="1">
    <source>
        <dbReference type="ARBA" id="ARBA00022490"/>
    </source>
</evidence>
<comment type="similarity">
    <text evidence="3">Belongs to the SmpB family.</text>
</comment>
<dbReference type="InterPro" id="IPR000037">
    <property type="entry name" value="SsrA-bd_prot"/>
</dbReference>
<dbReference type="STRING" id="690879.TSACC_22272"/>
<organism evidence="4 5">
    <name type="scientific">Terrimicrobium sacchariphilum</name>
    <dbReference type="NCBI Taxonomy" id="690879"/>
    <lineage>
        <taxon>Bacteria</taxon>
        <taxon>Pseudomonadati</taxon>
        <taxon>Verrucomicrobiota</taxon>
        <taxon>Terrimicrobiia</taxon>
        <taxon>Terrimicrobiales</taxon>
        <taxon>Terrimicrobiaceae</taxon>
        <taxon>Terrimicrobium</taxon>
    </lineage>
</organism>
<dbReference type="HAMAP" id="MF_00023">
    <property type="entry name" value="SmpB"/>
    <property type="match status" value="1"/>
</dbReference>
<comment type="function">
    <text evidence="3">Required for rescue of stalled ribosomes mediated by trans-translation. Binds to transfer-messenger RNA (tmRNA), required for stable association of tmRNA with ribosomes. tmRNA and SmpB together mimic tRNA shape, replacing the anticodon stem-loop with SmpB. tmRNA is encoded by the ssrA gene; the 2 termini fold to resemble tRNA(Ala) and it encodes a 'tag peptide', a short internal open reading frame. During trans-translation Ala-aminoacylated tmRNA acts like a tRNA, entering the A-site of stalled ribosomes, displacing the stalled mRNA. The ribosome then switches to translate the ORF on the tmRNA; the nascent peptide is terminated with the 'tag peptide' encoded by the tmRNA and targeted for degradation. The ribosome is freed to recommence translation, which seems to be the essential function of trans-translation.</text>
</comment>
<keyword evidence="5" id="KW-1185">Reference proteome</keyword>
<dbReference type="GO" id="GO:0070930">
    <property type="term" value="P:trans-translation-dependent protein tagging"/>
    <property type="evidence" value="ECO:0007669"/>
    <property type="project" value="TreeGrafter"/>
</dbReference>
<name>A0A146G9A0_TERSA</name>
<dbReference type="Pfam" id="PF01668">
    <property type="entry name" value="SmpB"/>
    <property type="match status" value="1"/>
</dbReference>
<dbReference type="NCBIfam" id="NF003843">
    <property type="entry name" value="PRK05422.1"/>
    <property type="match status" value="1"/>
</dbReference>
<protein>
    <recommendedName>
        <fullName evidence="3">SsrA-binding protein</fullName>
    </recommendedName>
    <alternativeName>
        <fullName evidence="3">Small protein B</fullName>
    </alternativeName>
</protein>
<dbReference type="PANTHER" id="PTHR30308:SF2">
    <property type="entry name" value="SSRA-BINDING PROTEIN"/>
    <property type="match status" value="1"/>
</dbReference>
<evidence type="ECO:0000313" key="5">
    <source>
        <dbReference type="Proteomes" id="UP000076023"/>
    </source>
</evidence>
<dbReference type="Gene3D" id="2.40.280.10">
    <property type="match status" value="1"/>
</dbReference>
<dbReference type="NCBIfam" id="TIGR00086">
    <property type="entry name" value="smpB"/>
    <property type="match status" value="1"/>
</dbReference>
<dbReference type="OrthoDB" id="9805462at2"/>
<dbReference type="FunCoup" id="A0A146G9A0">
    <property type="interactions" value="426"/>
</dbReference>
<sequence>MSAEIVVNRKAFRDYHILEKLEAGIELKGTEVKSIRLGHVNLQGAFARLDGGEIFLYDSDIQPYLRASHEQHEPKRRRRLLLHRLEIDKVAGAIEQAGRTLVALRMYWKKGRVKVELGLGKGKQDVDKRADLKKRVQEREIDRVLAGIQRKR</sequence>
<reference evidence="5" key="1">
    <citation type="journal article" date="2017" name="Genome Announc.">
        <title>Draft Genome Sequence of Terrimicrobium sacchariphilum NM-5T, a Facultative Anaerobic Soil Bacterium of the Class Spartobacteria.</title>
        <authorList>
            <person name="Qiu Y.L."/>
            <person name="Tourlousse D.M."/>
            <person name="Matsuura N."/>
            <person name="Ohashi A."/>
            <person name="Sekiguchi Y."/>
        </authorList>
    </citation>
    <scope>NUCLEOTIDE SEQUENCE [LARGE SCALE GENOMIC DNA]</scope>
    <source>
        <strain evidence="5">NM-5</strain>
    </source>
</reference>
<dbReference type="InterPro" id="IPR023620">
    <property type="entry name" value="SmpB"/>
</dbReference>
<evidence type="ECO:0000313" key="4">
    <source>
        <dbReference type="EMBL" id="GAT33852.1"/>
    </source>
</evidence>
<accession>A0A146G9A0</accession>
<comment type="subcellular location">
    <subcellularLocation>
        <location evidence="3">Cytoplasm</location>
    </subcellularLocation>
    <text evidence="3">The tmRNA-SmpB complex associates with stalled 70S ribosomes.</text>
</comment>
<dbReference type="InParanoid" id="A0A146G9A0"/>
<dbReference type="GO" id="GO:0003723">
    <property type="term" value="F:RNA binding"/>
    <property type="evidence" value="ECO:0007669"/>
    <property type="project" value="UniProtKB-UniRule"/>
</dbReference>
<dbReference type="CDD" id="cd09294">
    <property type="entry name" value="SmpB"/>
    <property type="match status" value="1"/>
</dbReference>
<proteinExistence type="inferred from homology"/>
<evidence type="ECO:0000256" key="2">
    <source>
        <dbReference type="ARBA" id="ARBA00022884"/>
    </source>
</evidence>
<gene>
    <name evidence="3" type="primary">smpB</name>
    <name evidence="4" type="ORF">TSACC_22272</name>
</gene>
<comment type="caution">
    <text evidence="4">The sequence shown here is derived from an EMBL/GenBank/DDBJ whole genome shotgun (WGS) entry which is preliminary data.</text>
</comment>